<evidence type="ECO:0000313" key="2">
    <source>
        <dbReference type="Proteomes" id="UP001470230"/>
    </source>
</evidence>
<dbReference type="SUPFAM" id="SSF48371">
    <property type="entry name" value="ARM repeat"/>
    <property type="match status" value="1"/>
</dbReference>
<reference evidence="1 2" key="1">
    <citation type="submission" date="2024-04" db="EMBL/GenBank/DDBJ databases">
        <title>Tritrichomonas musculus Genome.</title>
        <authorList>
            <person name="Alves-Ferreira E."/>
            <person name="Grigg M."/>
            <person name="Lorenzi H."/>
            <person name="Galac M."/>
        </authorList>
    </citation>
    <scope>NUCLEOTIDE SEQUENCE [LARGE SCALE GENOMIC DNA]</scope>
    <source>
        <strain evidence="1 2">EAF2021</strain>
    </source>
</reference>
<sequence length="504" mass="59865">MKQKNFSSYQNLDEDEEFQEFKKNIEFGAKRLKESFQLCNFDLILESLKYFKKSEFYYRSGFEELFKLNETCKILIDLIDIDQKTNPTDIQTEITELAFFSMYSITSVDSDYATNELFKLKLLDIFFKKMNYYSDFAFYYGLNTISNIIPHLNTSNDENDFILKPYFYRILQFIEVDYFQKINNGRDSKVLDAEFKLIFALILSFPRSSNLKEIVKQKADAVFKDNRKENIDERSIEIDVLARKIEYTYELAREIAYKIIIFLALNNHMLDSREETYLFKSLYVICDKYQEIFILNSSNQELSPYLIQMLNILDSNNQESIEASIDLFRILQKVNNIKALRLFHWNSILDRISQRPKWIASFLNLVKKSTDSFDSFNFLWSNNVYQQLIIKFNSFSYEMRIEICSIFILLTEKIPSELCVEYLVNNGIYFIFFSLLQNDNDDVIGQILRALIILNSKAENASQMDIVVSQYKEYDAYSIFETLPPFFSNELTQIFEATEPYYFT</sequence>
<organism evidence="1 2">
    <name type="scientific">Tritrichomonas musculus</name>
    <dbReference type="NCBI Taxonomy" id="1915356"/>
    <lineage>
        <taxon>Eukaryota</taxon>
        <taxon>Metamonada</taxon>
        <taxon>Parabasalia</taxon>
        <taxon>Tritrichomonadida</taxon>
        <taxon>Tritrichomonadidae</taxon>
        <taxon>Tritrichomonas</taxon>
    </lineage>
</organism>
<comment type="caution">
    <text evidence="1">The sequence shown here is derived from an EMBL/GenBank/DDBJ whole genome shotgun (WGS) entry which is preliminary data.</text>
</comment>
<accession>A0ABR2GTC2</accession>
<name>A0ABR2GTC2_9EUKA</name>
<dbReference type="InterPro" id="IPR011989">
    <property type="entry name" value="ARM-like"/>
</dbReference>
<protein>
    <submittedName>
        <fullName evidence="1">Uncharacterized protein</fullName>
    </submittedName>
</protein>
<dbReference type="Proteomes" id="UP001470230">
    <property type="component" value="Unassembled WGS sequence"/>
</dbReference>
<dbReference type="Gene3D" id="1.25.10.10">
    <property type="entry name" value="Leucine-rich Repeat Variant"/>
    <property type="match status" value="1"/>
</dbReference>
<evidence type="ECO:0000313" key="1">
    <source>
        <dbReference type="EMBL" id="KAK8836883.1"/>
    </source>
</evidence>
<proteinExistence type="predicted"/>
<gene>
    <name evidence="1" type="ORF">M9Y10_037409</name>
</gene>
<dbReference type="EMBL" id="JAPFFF010000063">
    <property type="protein sequence ID" value="KAK8836883.1"/>
    <property type="molecule type" value="Genomic_DNA"/>
</dbReference>
<dbReference type="InterPro" id="IPR016024">
    <property type="entry name" value="ARM-type_fold"/>
</dbReference>
<keyword evidence="2" id="KW-1185">Reference proteome</keyword>